<sequence>MPLTLTHSPARHRAGFAIVLAGSALMMASASAPSPFYPMLQSQMGFSAFVMSGIFAIYAIVLLIKLLVLGSISDHVGRRPVLSLGFALLALSSIGFDLSGTVGQLFLARAVQGVACGLLLSTLSATITDLEPPEFPGLAAICNSVIPLVGLAIGALASGFAMDLLEAPKADIFHAIAVLSLILLVATWALPETSPRHEGLWQALKPQVGLPGPVKAPFWKGAPALFAGWATGGLYLSLGASIVSHVFQIHSVVVQGLVVTLLSGMGALACFLARKHSARNVVLFGTTALALGTLVTLLGVHLQILWLYLVALAVVGTGFGTCFYGFIRSIVPLTPAEVRGEMFAALFCVSYLAFGVPVVIAGLLVPMLGLEKTVICYGLLIAAMAALAGVLRRFSAQA</sequence>
<keyword evidence="5 7" id="KW-1133">Transmembrane helix</keyword>
<feature type="transmembrane region" description="Helical" evidence="7">
    <location>
        <begin position="172"/>
        <end position="190"/>
    </location>
</feature>
<proteinExistence type="predicted"/>
<feature type="transmembrane region" description="Helical" evidence="7">
    <location>
        <begin position="106"/>
        <end position="126"/>
    </location>
</feature>
<dbReference type="InterPro" id="IPR020846">
    <property type="entry name" value="MFS_dom"/>
</dbReference>
<evidence type="ECO:0000259" key="8">
    <source>
        <dbReference type="PROSITE" id="PS50850"/>
    </source>
</evidence>
<feature type="transmembrane region" description="Helical" evidence="7">
    <location>
        <begin position="81"/>
        <end position="100"/>
    </location>
</feature>
<feature type="transmembrane region" description="Helical" evidence="7">
    <location>
        <begin position="374"/>
        <end position="391"/>
    </location>
</feature>
<feature type="domain" description="Major facilitator superfamily (MFS) profile" evidence="8">
    <location>
        <begin position="15"/>
        <end position="398"/>
    </location>
</feature>
<dbReference type="AlphaFoldDB" id="A0A6L7FY75"/>
<feature type="transmembrane region" description="Helical" evidence="7">
    <location>
        <begin position="138"/>
        <end position="160"/>
    </location>
</feature>
<comment type="subcellular location">
    <subcellularLocation>
        <location evidence="1">Cell membrane</location>
        <topology evidence="1">Multi-pass membrane protein</topology>
    </subcellularLocation>
</comment>
<evidence type="ECO:0000256" key="2">
    <source>
        <dbReference type="ARBA" id="ARBA00022448"/>
    </source>
</evidence>
<keyword evidence="3" id="KW-1003">Cell membrane</keyword>
<evidence type="ECO:0000313" key="10">
    <source>
        <dbReference type="Proteomes" id="UP000477911"/>
    </source>
</evidence>
<feature type="transmembrane region" description="Helical" evidence="7">
    <location>
        <begin position="46"/>
        <end position="69"/>
    </location>
</feature>
<name>A0A6L7FY75_9RHOB</name>
<dbReference type="Proteomes" id="UP000477911">
    <property type="component" value="Unassembled WGS sequence"/>
</dbReference>
<feature type="transmembrane region" description="Helical" evidence="7">
    <location>
        <begin position="253"/>
        <end position="273"/>
    </location>
</feature>
<dbReference type="Gene3D" id="1.20.1250.20">
    <property type="entry name" value="MFS general substrate transporter like domains"/>
    <property type="match status" value="1"/>
</dbReference>
<dbReference type="GO" id="GO:0005886">
    <property type="term" value="C:plasma membrane"/>
    <property type="evidence" value="ECO:0007669"/>
    <property type="project" value="UniProtKB-SubCell"/>
</dbReference>
<dbReference type="InterPro" id="IPR036259">
    <property type="entry name" value="MFS_trans_sf"/>
</dbReference>
<evidence type="ECO:0000313" key="9">
    <source>
        <dbReference type="EMBL" id="MXN16266.1"/>
    </source>
</evidence>
<feature type="transmembrane region" description="Helical" evidence="7">
    <location>
        <begin position="224"/>
        <end position="247"/>
    </location>
</feature>
<dbReference type="PROSITE" id="PS50850">
    <property type="entry name" value="MFS"/>
    <property type="match status" value="1"/>
</dbReference>
<protein>
    <submittedName>
        <fullName evidence="9">MFS transporter</fullName>
    </submittedName>
</protein>
<evidence type="ECO:0000256" key="7">
    <source>
        <dbReference type="SAM" id="Phobius"/>
    </source>
</evidence>
<evidence type="ECO:0000256" key="1">
    <source>
        <dbReference type="ARBA" id="ARBA00004651"/>
    </source>
</evidence>
<dbReference type="GO" id="GO:0022857">
    <property type="term" value="F:transmembrane transporter activity"/>
    <property type="evidence" value="ECO:0007669"/>
    <property type="project" value="InterPro"/>
</dbReference>
<comment type="caution">
    <text evidence="9">The sequence shown here is derived from an EMBL/GenBank/DDBJ whole genome shotgun (WGS) entry which is preliminary data.</text>
</comment>
<keyword evidence="4 7" id="KW-0812">Transmembrane</keyword>
<accession>A0A6L7FY75</accession>
<feature type="transmembrane region" description="Helical" evidence="7">
    <location>
        <begin position="343"/>
        <end position="368"/>
    </location>
</feature>
<dbReference type="PANTHER" id="PTHR23517:SF13">
    <property type="entry name" value="MAJOR FACILITATOR SUPERFAMILY MFS_1"/>
    <property type="match status" value="1"/>
</dbReference>
<keyword evidence="2" id="KW-0813">Transport</keyword>
<feature type="transmembrane region" description="Helical" evidence="7">
    <location>
        <begin position="280"/>
        <end position="300"/>
    </location>
</feature>
<dbReference type="SUPFAM" id="SSF103473">
    <property type="entry name" value="MFS general substrate transporter"/>
    <property type="match status" value="1"/>
</dbReference>
<dbReference type="EMBL" id="WUMU01000001">
    <property type="protein sequence ID" value="MXN16266.1"/>
    <property type="molecule type" value="Genomic_DNA"/>
</dbReference>
<evidence type="ECO:0000256" key="6">
    <source>
        <dbReference type="ARBA" id="ARBA00023136"/>
    </source>
</evidence>
<evidence type="ECO:0000256" key="5">
    <source>
        <dbReference type="ARBA" id="ARBA00022989"/>
    </source>
</evidence>
<gene>
    <name evidence="9" type="ORF">GR170_00335</name>
</gene>
<dbReference type="InterPro" id="IPR011701">
    <property type="entry name" value="MFS"/>
</dbReference>
<keyword evidence="10" id="KW-1185">Reference proteome</keyword>
<keyword evidence="6 7" id="KW-0472">Membrane</keyword>
<evidence type="ECO:0000256" key="3">
    <source>
        <dbReference type="ARBA" id="ARBA00022475"/>
    </source>
</evidence>
<feature type="transmembrane region" description="Helical" evidence="7">
    <location>
        <begin position="306"/>
        <end position="331"/>
    </location>
</feature>
<dbReference type="Pfam" id="PF07690">
    <property type="entry name" value="MFS_1"/>
    <property type="match status" value="1"/>
</dbReference>
<organism evidence="9 10">
    <name type="scientific">Pseudooceanicola albus</name>
    <dbReference type="NCBI Taxonomy" id="2692189"/>
    <lineage>
        <taxon>Bacteria</taxon>
        <taxon>Pseudomonadati</taxon>
        <taxon>Pseudomonadota</taxon>
        <taxon>Alphaproteobacteria</taxon>
        <taxon>Rhodobacterales</taxon>
        <taxon>Paracoccaceae</taxon>
        <taxon>Pseudooceanicola</taxon>
    </lineage>
</organism>
<dbReference type="PANTHER" id="PTHR23517">
    <property type="entry name" value="RESISTANCE PROTEIN MDTM, PUTATIVE-RELATED-RELATED"/>
    <property type="match status" value="1"/>
</dbReference>
<evidence type="ECO:0000256" key="4">
    <source>
        <dbReference type="ARBA" id="ARBA00022692"/>
    </source>
</evidence>
<dbReference type="InterPro" id="IPR050171">
    <property type="entry name" value="MFS_Transporters"/>
</dbReference>
<reference evidence="9 10" key="1">
    <citation type="submission" date="2019-12" db="EMBL/GenBank/DDBJ databases">
        <authorList>
            <person name="Li M."/>
        </authorList>
    </citation>
    <scope>NUCLEOTIDE SEQUENCE [LARGE SCALE GENOMIC DNA]</scope>
    <source>
        <strain evidence="9 10">GBMRC 2024</strain>
    </source>
</reference>
<dbReference type="RefSeq" id="WP_160890816.1">
    <property type="nucleotide sequence ID" value="NZ_WUMU01000001.1"/>
</dbReference>